<evidence type="ECO:0000313" key="12">
    <source>
        <dbReference type="EMBL" id="OGM62407.1"/>
    </source>
</evidence>
<evidence type="ECO:0000256" key="10">
    <source>
        <dbReference type="PIRSR" id="PIRSR001589-3"/>
    </source>
</evidence>
<dbReference type="InterPro" id="IPR014729">
    <property type="entry name" value="Rossmann-like_a/b/a_fold"/>
</dbReference>
<dbReference type="AlphaFoldDB" id="A0A1F8BEB4"/>
<dbReference type="EC" id="6.3.5.4" evidence="3"/>
<dbReference type="InterPro" id="IPR029055">
    <property type="entry name" value="Ntn_hydrolases_N"/>
</dbReference>
<dbReference type="PIRSF" id="PIRSF001589">
    <property type="entry name" value="Asn_synthetase_glu-h"/>
    <property type="match status" value="1"/>
</dbReference>
<feature type="site" description="Important for beta-aspartyl-AMP intermediate formation" evidence="10">
    <location>
        <position position="355"/>
    </location>
</feature>
<reference evidence="12 13" key="1">
    <citation type="journal article" date="2016" name="Nat. Commun.">
        <title>Thousands of microbial genomes shed light on interconnected biogeochemical processes in an aquifer system.</title>
        <authorList>
            <person name="Anantharaman K."/>
            <person name="Brown C.T."/>
            <person name="Hug L.A."/>
            <person name="Sharon I."/>
            <person name="Castelle C.J."/>
            <person name="Probst A.J."/>
            <person name="Thomas B.C."/>
            <person name="Singh A."/>
            <person name="Wilkins M.J."/>
            <person name="Karaoz U."/>
            <person name="Brodie E.L."/>
            <person name="Williams K.H."/>
            <person name="Hubbard S.S."/>
            <person name="Banfield J.F."/>
        </authorList>
    </citation>
    <scope>NUCLEOTIDE SEQUENCE [LARGE SCALE GENOMIC DNA]</scope>
</reference>
<evidence type="ECO:0000259" key="11">
    <source>
        <dbReference type="PROSITE" id="PS51278"/>
    </source>
</evidence>
<sequence>MCGIVGYVDFSSKTNPSVIRSMAEGIIYRGPDSSGEYHSKSNIAHLGIRRLSIIDLKTGDQPIKNEDGSVVVIFNGEIYGYKNLRNDLIKKGHKLKTRSDTEVIVHLYEEYKENLVKKLNGMFAFAIWDEKKQKLFIARDRRGIKPLYYAHYGNKLIFGSEAKTILRHKGFKKEIDSDGLSYYFYLGYILGDKSIYTGVFKLKPGHYLTFDKTGLKVKKYFDLDFTKDLRKVSLDTLLERSIEKQLIADVPVGVFLSGGLDSSLIAYYISKFEKLKSFSIGFSERGFDESKYAHYVAKRLGTEHYSEEFTSKDVINLFDEISSKLDEPFADASLFPTFKVSKLARRYVKVVLSGDGGDELFGGYPTYQAHILAKYLDFLPTYSYDFLTRLVEMLPDSLVNLIPTSFKDYKKKKLAKIVLSGLKKENLQERHLYWMRTFFLGENNLYKKPDLKANFGKESWGNLYPSKAGQVIDLETYLPDDFFFKVDRASMYNSLEVRVPYLDNDVVDYAFSTKDSHVNLWRTKIQLRKLLENKLPGIAKRPKKGFGIPLEKWLRKDLKNLAYSLISNQRLNEFLERDKVDRIWSEHQEFKSNNSGVLWQIMIFSGWLENWL</sequence>
<feature type="active site" description="For GATase activity" evidence="8">
    <location>
        <position position="2"/>
    </location>
</feature>
<feature type="binding site" evidence="9">
    <location>
        <position position="100"/>
    </location>
    <ligand>
        <name>L-glutamine</name>
        <dbReference type="ChEBI" id="CHEBI:58359"/>
    </ligand>
</feature>
<evidence type="ECO:0000256" key="8">
    <source>
        <dbReference type="PIRSR" id="PIRSR001589-1"/>
    </source>
</evidence>
<organism evidence="12 13">
    <name type="scientific">Candidatus Woesebacteria bacterium RIFCSPLOWO2_01_FULL_39_21</name>
    <dbReference type="NCBI Taxonomy" id="1802519"/>
    <lineage>
        <taxon>Bacteria</taxon>
        <taxon>Candidatus Woeseibacteriota</taxon>
    </lineage>
</organism>
<evidence type="ECO:0000256" key="6">
    <source>
        <dbReference type="ARBA" id="ARBA00022962"/>
    </source>
</evidence>
<accession>A0A1F8BEB4</accession>
<evidence type="ECO:0000256" key="7">
    <source>
        <dbReference type="ARBA" id="ARBA00048741"/>
    </source>
</evidence>
<evidence type="ECO:0000256" key="5">
    <source>
        <dbReference type="ARBA" id="ARBA00022840"/>
    </source>
</evidence>
<dbReference type="NCBIfam" id="TIGR01536">
    <property type="entry name" value="asn_synth_AEB"/>
    <property type="match status" value="1"/>
</dbReference>
<proteinExistence type="inferred from homology"/>
<dbReference type="InterPro" id="IPR017932">
    <property type="entry name" value="GATase_2_dom"/>
</dbReference>
<evidence type="ECO:0000256" key="1">
    <source>
        <dbReference type="ARBA" id="ARBA00005187"/>
    </source>
</evidence>
<dbReference type="PANTHER" id="PTHR43284:SF1">
    <property type="entry name" value="ASPARAGINE SYNTHETASE"/>
    <property type="match status" value="1"/>
</dbReference>
<dbReference type="EMBL" id="MGHF01000027">
    <property type="protein sequence ID" value="OGM62407.1"/>
    <property type="molecule type" value="Genomic_DNA"/>
</dbReference>
<dbReference type="STRING" id="1802519.A2961_03495"/>
<protein>
    <recommendedName>
        <fullName evidence="3">asparagine synthase (glutamine-hydrolyzing)</fullName>
        <ecNumber evidence="3">6.3.5.4</ecNumber>
    </recommendedName>
</protein>
<dbReference type="InterPro" id="IPR001962">
    <property type="entry name" value="Asn_synthase"/>
</dbReference>
<dbReference type="PROSITE" id="PS51278">
    <property type="entry name" value="GATASE_TYPE_2"/>
    <property type="match status" value="1"/>
</dbReference>
<dbReference type="CDD" id="cd01991">
    <property type="entry name" value="Asn_synthase_B_C"/>
    <property type="match status" value="1"/>
</dbReference>
<dbReference type="PANTHER" id="PTHR43284">
    <property type="entry name" value="ASPARAGINE SYNTHETASE (GLUTAMINE-HYDROLYZING)"/>
    <property type="match status" value="1"/>
</dbReference>
<keyword evidence="8" id="KW-0061">Asparagine biosynthesis</keyword>
<comment type="catalytic activity">
    <reaction evidence="7">
        <text>L-aspartate + L-glutamine + ATP + H2O = L-asparagine + L-glutamate + AMP + diphosphate + H(+)</text>
        <dbReference type="Rhea" id="RHEA:12228"/>
        <dbReference type="ChEBI" id="CHEBI:15377"/>
        <dbReference type="ChEBI" id="CHEBI:15378"/>
        <dbReference type="ChEBI" id="CHEBI:29985"/>
        <dbReference type="ChEBI" id="CHEBI:29991"/>
        <dbReference type="ChEBI" id="CHEBI:30616"/>
        <dbReference type="ChEBI" id="CHEBI:33019"/>
        <dbReference type="ChEBI" id="CHEBI:58048"/>
        <dbReference type="ChEBI" id="CHEBI:58359"/>
        <dbReference type="ChEBI" id="CHEBI:456215"/>
        <dbReference type="EC" id="6.3.5.4"/>
    </reaction>
</comment>
<dbReference type="SUPFAM" id="SSF56235">
    <property type="entry name" value="N-terminal nucleophile aminohydrolases (Ntn hydrolases)"/>
    <property type="match status" value="1"/>
</dbReference>
<comment type="similarity">
    <text evidence="2">Belongs to the asparagine synthetase family.</text>
</comment>
<dbReference type="GO" id="GO:0005524">
    <property type="term" value="F:ATP binding"/>
    <property type="evidence" value="ECO:0007669"/>
    <property type="project" value="UniProtKB-KW"/>
</dbReference>
<keyword evidence="8" id="KW-0028">Amino-acid biosynthesis</keyword>
<evidence type="ECO:0000313" key="13">
    <source>
        <dbReference type="Proteomes" id="UP000177082"/>
    </source>
</evidence>
<evidence type="ECO:0000256" key="4">
    <source>
        <dbReference type="ARBA" id="ARBA00022741"/>
    </source>
</evidence>
<dbReference type="Gene3D" id="3.40.50.620">
    <property type="entry name" value="HUPs"/>
    <property type="match status" value="1"/>
</dbReference>
<dbReference type="GO" id="GO:0006529">
    <property type="term" value="P:asparagine biosynthetic process"/>
    <property type="evidence" value="ECO:0007669"/>
    <property type="project" value="UniProtKB-KW"/>
</dbReference>
<comment type="caution">
    <text evidence="12">The sequence shown here is derived from an EMBL/GenBank/DDBJ whole genome shotgun (WGS) entry which is preliminary data.</text>
</comment>
<dbReference type="InterPro" id="IPR033738">
    <property type="entry name" value="AsnB_N"/>
</dbReference>
<dbReference type="Pfam" id="PF13537">
    <property type="entry name" value="GATase_7"/>
    <property type="match status" value="1"/>
</dbReference>
<evidence type="ECO:0000256" key="2">
    <source>
        <dbReference type="ARBA" id="ARBA00005752"/>
    </source>
</evidence>
<keyword evidence="6 8" id="KW-0315">Glutamine amidotransferase</keyword>
<keyword evidence="5 9" id="KW-0067">ATP-binding</keyword>
<feature type="binding site" evidence="9">
    <location>
        <begin position="353"/>
        <end position="354"/>
    </location>
    <ligand>
        <name>ATP</name>
        <dbReference type="ChEBI" id="CHEBI:30616"/>
    </ligand>
</feature>
<dbReference type="SUPFAM" id="SSF52402">
    <property type="entry name" value="Adenine nucleotide alpha hydrolases-like"/>
    <property type="match status" value="1"/>
</dbReference>
<feature type="domain" description="Glutamine amidotransferase type-2" evidence="11">
    <location>
        <begin position="2"/>
        <end position="213"/>
    </location>
</feature>
<dbReference type="Pfam" id="PF00733">
    <property type="entry name" value="Asn_synthase"/>
    <property type="match status" value="1"/>
</dbReference>
<dbReference type="InterPro" id="IPR051786">
    <property type="entry name" value="ASN_synthetase/amidase"/>
</dbReference>
<dbReference type="InterPro" id="IPR006426">
    <property type="entry name" value="Asn_synth_AEB"/>
</dbReference>
<dbReference type="CDD" id="cd00712">
    <property type="entry name" value="AsnB"/>
    <property type="match status" value="1"/>
</dbReference>
<keyword evidence="4 9" id="KW-0547">Nucleotide-binding</keyword>
<dbReference type="Gene3D" id="3.60.20.10">
    <property type="entry name" value="Glutamine Phosphoribosylpyrophosphate, subunit 1, domain 1"/>
    <property type="match status" value="1"/>
</dbReference>
<name>A0A1F8BEB4_9BACT</name>
<feature type="binding site" evidence="9">
    <location>
        <position position="280"/>
    </location>
    <ligand>
        <name>ATP</name>
        <dbReference type="ChEBI" id="CHEBI:30616"/>
    </ligand>
</feature>
<evidence type="ECO:0000256" key="3">
    <source>
        <dbReference type="ARBA" id="ARBA00012737"/>
    </source>
</evidence>
<evidence type="ECO:0000256" key="9">
    <source>
        <dbReference type="PIRSR" id="PIRSR001589-2"/>
    </source>
</evidence>
<comment type="pathway">
    <text evidence="1">Amino-acid biosynthesis; L-asparagine biosynthesis; L-asparagine from L-aspartate (L-Gln route): step 1/1.</text>
</comment>
<gene>
    <name evidence="12" type="ORF">A2961_03495</name>
</gene>
<dbReference type="Proteomes" id="UP000177082">
    <property type="component" value="Unassembled WGS sequence"/>
</dbReference>
<dbReference type="GO" id="GO:0004066">
    <property type="term" value="F:asparagine synthase (glutamine-hydrolyzing) activity"/>
    <property type="evidence" value="ECO:0007669"/>
    <property type="project" value="UniProtKB-EC"/>
</dbReference>
<dbReference type="GO" id="GO:0005829">
    <property type="term" value="C:cytosol"/>
    <property type="evidence" value="ECO:0007669"/>
    <property type="project" value="TreeGrafter"/>
</dbReference>